<dbReference type="Gene3D" id="1.10.10.10">
    <property type="entry name" value="Winged helix-like DNA-binding domain superfamily/Winged helix DNA-binding domain"/>
    <property type="match status" value="1"/>
</dbReference>
<protein>
    <submittedName>
        <fullName evidence="5">DNA-binding MarR family transcriptional regulator</fullName>
    </submittedName>
</protein>
<keyword evidence="3" id="KW-0804">Transcription</keyword>
<dbReference type="RefSeq" id="WP_144564864.1">
    <property type="nucleotide sequence ID" value="NZ_VIVN01000005.1"/>
</dbReference>
<dbReference type="AlphaFoldDB" id="A0A561DE65"/>
<feature type="domain" description="HTH marR-type" evidence="4">
    <location>
        <begin position="5"/>
        <end position="141"/>
    </location>
</feature>
<dbReference type="PANTHER" id="PTHR42756:SF1">
    <property type="entry name" value="TRANSCRIPTIONAL REPRESSOR OF EMRAB OPERON"/>
    <property type="match status" value="1"/>
</dbReference>
<reference evidence="5 6" key="1">
    <citation type="submission" date="2019-06" db="EMBL/GenBank/DDBJ databases">
        <title>Sorghum-associated microbial communities from plants grown in Nebraska, USA.</title>
        <authorList>
            <person name="Schachtman D."/>
        </authorList>
    </citation>
    <scope>NUCLEOTIDE SEQUENCE [LARGE SCALE GENOMIC DNA]</scope>
    <source>
        <strain evidence="5 6">2482</strain>
    </source>
</reference>
<dbReference type="GO" id="GO:0003677">
    <property type="term" value="F:DNA binding"/>
    <property type="evidence" value="ECO:0007669"/>
    <property type="project" value="UniProtKB-KW"/>
</dbReference>
<evidence type="ECO:0000313" key="5">
    <source>
        <dbReference type="EMBL" id="TWE01682.1"/>
    </source>
</evidence>
<evidence type="ECO:0000256" key="1">
    <source>
        <dbReference type="ARBA" id="ARBA00023015"/>
    </source>
</evidence>
<dbReference type="InterPro" id="IPR036390">
    <property type="entry name" value="WH_DNA-bd_sf"/>
</dbReference>
<dbReference type="SMART" id="SM00347">
    <property type="entry name" value="HTH_MARR"/>
    <property type="match status" value="1"/>
</dbReference>
<dbReference type="PANTHER" id="PTHR42756">
    <property type="entry name" value="TRANSCRIPTIONAL REGULATOR, MARR"/>
    <property type="match status" value="1"/>
</dbReference>
<comment type="caution">
    <text evidence="5">The sequence shown here is derived from an EMBL/GenBank/DDBJ whole genome shotgun (WGS) entry which is preliminary data.</text>
</comment>
<evidence type="ECO:0000313" key="6">
    <source>
        <dbReference type="Proteomes" id="UP000319671"/>
    </source>
</evidence>
<dbReference type="PRINTS" id="PR00598">
    <property type="entry name" value="HTHMARR"/>
</dbReference>
<dbReference type="CDD" id="cd00090">
    <property type="entry name" value="HTH_ARSR"/>
    <property type="match status" value="1"/>
</dbReference>
<evidence type="ECO:0000256" key="3">
    <source>
        <dbReference type="ARBA" id="ARBA00023163"/>
    </source>
</evidence>
<keyword evidence="1" id="KW-0805">Transcription regulation</keyword>
<evidence type="ECO:0000259" key="4">
    <source>
        <dbReference type="PROSITE" id="PS50995"/>
    </source>
</evidence>
<sequence>MAGNESETAQRLIKAFQQFRKTGRNEKKIAGFNPSEYRVLFLIQRANENNSEMKVSEISQKLRVTPPTVTQIINGLEKDGYIERTVNPEDRRAVRISLTEAGLKATEQARKTFNETILGLIDYLGEKDSEQLAELLFKVHDYFNQLDNQ</sequence>
<dbReference type="PROSITE" id="PS50995">
    <property type="entry name" value="HTH_MARR_2"/>
    <property type="match status" value="1"/>
</dbReference>
<dbReference type="EMBL" id="VIVN01000005">
    <property type="protein sequence ID" value="TWE01682.1"/>
    <property type="molecule type" value="Genomic_DNA"/>
</dbReference>
<dbReference type="GO" id="GO:0003700">
    <property type="term" value="F:DNA-binding transcription factor activity"/>
    <property type="evidence" value="ECO:0007669"/>
    <property type="project" value="InterPro"/>
</dbReference>
<dbReference type="InterPro" id="IPR036388">
    <property type="entry name" value="WH-like_DNA-bd_sf"/>
</dbReference>
<evidence type="ECO:0000256" key="2">
    <source>
        <dbReference type="ARBA" id="ARBA00023125"/>
    </source>
</evidence>
<dbReference type="Pfam" id="PF12802">
    <property type="entry name" value="MarR_2"/>
    <property type="match status" value="1"/>
</dbReference>
<gene>
    <name evidence="5" type="ORF">FB550_10548</name>
</gene>
<organism evidence="5 6">
    <name type="scientific">Neobacillus bataviensis</name>
    <dbReference type="NCBI Taxonomy" id="220685"/>
    <lineage>
        <taxon>Bacteria</taxon>
        <taxon>Bacillati</taxon>
        <taxon>Bacillota</taxon>
        <taxon>Bacilli</taxon>
        <taxon>Bacillales</taxon>
        <taxon>Bacillaceae</taxon>
        <taxon>Neobacillus</taxon>
    </lineage>
</organism>
<dbReference type="SUPFAM" id="SSF46785">
    <property type="entry name" value="Winged helix' DNA-binding domain"/>
    <property type="match status" value="1"/>
</dbReference>
<name>A0A561DE65_9BACI</name>
<accession>A0A561DE65</accession>
<dbReference type="Proteomes" id="UP000319671">
    <property type="component" value="Unassembled WGS sequence"/>
</dbReference>
<keyword evidence="2 5" id="KW-0238">DNA-binding</keyword>
<dbReference type="InterPro" id="IPR011991">
    <property type="entry name" value="ArsR-like_HTH"/>
</dbReference>
<proteinExistence type="predicted"/>
<keyword evidence="6" id="KW-1185">Reference proteome</keyword>
<dbReference type="InterPro" id="IPR000835">
    <property type="entry name" value="HTH_MarR-typ"/>
</dbReference>